<gene>
    <name evidence="2" type="ORF">ACFO9K_00280</name>
</gene>
<sequence length="207" mass="21863">MELTRRDALAALAASGVAVGTGAVVGTDADGRLRNPFAETPSPEDRMATLLAVADVVYPSAVAGVEEFVRTYALGRTKDRADYREGMVEALSTLDEYARTWHGADFRDLDAETRESVLDQMGVDTAKPDPEGSDPARVRYYLVNELLYALYTSPTGGRSVGIENPQGHPGGTGSYRRGPSADEDRSKADGSESSAGDSEPNTGGGGE</sequence>
<dbReference type="Proteomes" id="UP001595945">
    <property type="component" value="Unassembled WGS sequence"/>
</dbReference>
<name>A0ABD5PWF5_9EURY</name>
<feature type="compositionally biased region" description="Basic and acidic residues" evidence="1">
    <location>
        <begin position="179"/>
        <end position="190"/>
    </location>
</feature>
<dbReference type="InterPro" id="IPR006311">
    <property type="entry name" value="TAT_signal"/>
</dbReference>
<dbReference type="InterPro" id="IPR019546">
    <property type="entry name" value="TAT_signal_bac_arc"/>
</dbReference>
<dbReference type="GeneID" id="73046272"/>
<dbReference type="RefSeq" id="WP_254267787.1">
    <property type="nucleotide sequence ID" value="NZ_CP100400.1"/>
</dbReference>
<keyword evidence="2" id="KW-0560">Oxidoreductase</keyword>
<dbReference type="AlphaFoldDB" id="A0ABD5PWF5"/>
<dbReference type="NCBIfam" id="TIGR01409">
    <property type="entry name" value="TAT_signal_seq"/>
    <property type="match status" value="1"/>
</dbReference>
<evidence type="ECO:0000256" key="1">
    <source>
        <dbReference type="SAM" id="MobiDB-lite"/>
    </source>
</evidence>
<dbReference type="InterPro" id="IPR027056">
    <property type="entry name" value="Gluconate_2DH_su3"/>
</dbReference>
<dbReference type="PROSITE" id="PS51318">
    <property type="entry name" value="TAT"/>
    <property type="match status" value="1"/>
</dbReference>
<dbReference type="EMBL" id="JBHSHT010000001">
    <property type="protein sequence ID" value="MFC4822687.1"/>
    <property type="molecule type" value="Genomic_DNA"/>
</dbReference>
<keyword evidence="3" id="KW-1185">Reference proteome</keyword>
<reference evidence="2 3" key="1">
    <citation type="journal article" date="2019" name="Int. J. Syst. Evol. Microbiol.">
        <title>The Global Catalogue of Microorganisms (GCM) 10K type strain sequencing project: providing services to taxonomists for standard genome sequencing and annotation.</title>
        <authorList>
            <consortium name="The Broad Institute Genomics Platform"/>
            <consortium name="The Broad Institute Genome Sequencing Center for Infectious Disease"/>
            <person name="Wu L."/>
            <person name="Ma J."/>
        </authorList>
    </citation>
    <scope>NUCLEOTIDE SEQUENCE [LARGE SCALE GENOMIC DNA]</scope>
    <source>
        <strain evidence="2 3">XZYJ18</strain>
    </source>
</reference>
<proteinExistence type="predicted"/>
<protein>
    <submittedName>
        <fullName evidence="2">Gluconate 2-dehydrogenase subunit 3 family protein</fullName>
        <ecNumber evidence="2">1.-.-.-</ecNumber>
    </submittedName>
</protein>
<feature type="region of interest" description="Disordered" evidence="1">
    <location>
        <begin position="157"/>
        <end position="207"/>
    </location>
</feature>
<feature type="compositionally biased region" description="Polar residues" evidence="1">
    <location>
        <begin position="191"/>
        <end position="201"/>
    </location>
</feature>
<dbReference type="Pfam" id="PF13618">
    <property type="entry name" value="Gluconate_2-dh3"/>
    <property type="match status" value="1"/>
</dbReference>
<accession>A0ABD5PWF5</accession>
<dbReference type="EC" id="1.-.-.-" evidence="2"/>
<evidence type="ECO:0000313" key="3">
    <source>
        <dbReference type="Proteomes" id="UP001595945"/>
    </source>
</evidence>
<comment type="caution">
    <text evidence="2">The sequence shown here is derived from an EMBL/GenBank/DDBJ whole genome shotgun (WGS) entry which is preliminary data.</text>
</comment>
<dbReference type="GO" id="GO:0016491">
    <property type="term" value="F:oxidoreductase activity"/>
    <property type="evidence" value="ECO:0007669"/>
    <property type="project" value="UniProtKB-KW"/>
</dbReference>
<organism evidence="2 3">
    <name type="scientific">Halorussus aquaticus</name>
    <dbReference type="NCBI Taxonomy" id="2953748"/>
    <lineage>
        <taxon>Archaea</taxon>
        <taxon>Methanobacteriati</taxon>
        <taxon>Methanobacteriota</taxon>
        <taxon>Stenosarchaea group</taxon>
        <taxon>Halobacteria</taxon>
        <taxon>Halobacteriales</taxon>
        <taxon>Haladaptataceae</taxon>
        <taxon>Halorussus</taxon>
    </lineage>
</organism>
<evidence type="ECO:0000313" key="2">
    <source>
        <dbReference type="EMBL" id="MFC4822687.1"/>
    </source>
</evidence>